<dbReference type="PANTHER" id="PTHR10900">
    <property type="entry name" value="PERIOSTIN-RELATED"/>
    <property type="match status" value="1"/>
</dbReference>
<gene>
    <name evidence="3" type="ORF">NW755_003054</name>
</gene>
<dbReference type="PROSITE" id="PS50213">
    <property type="entry name" value="FAS1"/>
    <property type="match status" value="2"/>
</dbReference>
<dbReference type="PROSITE" id="PS51257">
    <property type="entry name" value="PROKAR_LIPOPROTEIN"/>
    <property type="match status" value="1"/>
</dbReference>
<proteinExistence type="predicted"/>
<dbReference type="GO" id="GO:0000329">
    <property type="term" value="C:fungal-type vacuole membrane"/>
    <property type="evidence" value="ECO:0007669"/>
    <property type="project" value="TreeGrafter"/>
</dbReference>
<dbReference type="SMART" id="SM00554">
    <property type="entry name" value="FAS1"/>
    <property type="match status" value="2"/>
</dbReference>
<dbReference type="GO" id="GO:0016236">
    <property type="term" value="P:macroautophagy"/>
    <property type="evidence" value="ECO:0007669"/>
    <property type="project" value="TreeGrafter"/>
</dbReference>
<keyword evidence="4" id="KW-1185">Reference proteome</keyword>
<feature type="domain" description="FAS1" evidence="2">
    <location>
        <begin position="189"/>
        <end position="318"/>
    </location>
</feature>
<dbReference type="PANTHER" id="PTHR10900:SF77">
    <property type="entry name" value="FI19380P1"/>
    <property type="match status" value="1"/>
</dbReference>
<feature type="domain" description="FAS1" evidence="2">
    <location>
        <begin position="20"/>
        <end position="187"/>
    </location>
</feature>
<accession>A0A9W8RFU1</accession>
<name>A0A9W8RFU1_9HYPO</name>
<feature type="chain" id="PRO_5040891801" description="FAS1 domain-containing protein" evidence="1">
    <location>
        <begin position="20"/>
        <end position="418"/>
    </location>
</feature>
<evidence type="ECO:0000313" key="4">
    <source>
        <dbReference type="Proteomes" id="UP001152087"/>
    </source>
</evidence>
<dbReference type="AlphaFoldDB" id="A0A9W8RFU1"/>
<evidence type="ECO:0000256" key="1">
    <source>
        <dbReference type="SAM" id="SignalP"/>
    </source>
</evidence>
<reference evidence="3" key="1">
    <citation type="submission" date="2022-09" db="EMBL/GenBank/DDBJ databases">
        <title>Fusarium specimens isolated from Avocado Roots.</title>
        <authorList>
            <person name="Stajich J."/>
            <person name="Roper C."/>
            <person name="Heimlech-Rivalta G."/>
        </authorList>
    </citation>
    <scope>NUCLEOTIDE SEQUENCE</scope>
    <source>
        <strain evidence="3">A02</strain>
    </source>
</reference>
<feature type="signal peptide" evidence="1">
    <location>
        <begin position="1"/>
        <end position="19"/>
    </location>
</feature>
<dbReference type="Proteomes" id="UP001152087">
    <property type="component" value="Unassembled WGS sequence"/>
</dbReference>
<keyword evidence="1" id="KW-0732">Signal</keyword>
<dbReference type="EMBL" id="JAOQAV010000005">
    <property type="protein sequence ID" value="KAJ4194295.1"/>
    <property type="molecule type" value="Genomic_DNA"/>
</dbReference>
<evidence type="ECO:0000259" key="2">
    <source>
        <dbReference type="PROSITE" id="PS50213"/>
    </source>
</evidence>
<dbReference type="SUPFAM" id="SSF82153">
    <property type="entry name" value="FAS1 domain"/>
    <property type="match status" value="2"/>
</dbReference>
<evidence type="ECO:0000313" key="3">
    <source>
        <dbReference type="EMBL" id="KAJ4194295.1"/>
    </source>
</evidence>
<comment type="caution">
    <text evidence="3">The sequence shown here is derived from an EMBL/GenBank/DDBJ whole genome shotgun (WGS) entry which is preliminary data.</text>
</comment>
<dbReference type="InterPro" id="IPR050904">
    <property type="entry name" value="Adhesion/Biosynth-related"/>
</dbReference>
<sequence>MLWSKILAGFASMVACVEAAKDLGTVLRNHPKLTSYYKLIQKYPEILMQLPSYKGVTVHLSHNIFSPAFANSRQIVAPSDYAFTQIPYSALSKIWNPEHKNTTVPLLQYHILQGTINTDDLKAGPAYVKPTLLKDPTWANVTNGQNILITKQPDVVVFSTRLGSRATVVNNDIEFEGGLIQIVDSVLVPPSGIGQALTASQVQSFLGGLYDSKIMPALDEVKDITVFAPRDQAMEAIGGTLAKMSLSQLAEVMGYHIVRGKVLVSTDLRNAKSLKTISQGKRLQIRQIGNEMFVNSAKIISTDILISNGILHIITNVNNPDDADAVPNPNLWAQTPVFRNSHVDNVFQTAIPCTTLCITDLHMTPKATATKENVDAAAMTPDSMFTTRSKGVAPARATAHVARAALGMMGIGAGMALL</sequence>
<dbReference type="Gene3D" id="2.30.180.10">
    <property type="entry name" value="FAS1 domain"/>
    <property type="match status" value="2"/>
</dbReference>
<organism evidence="3 4">
    <name type="scientific">Fusarium falciforme</name>
    <dbReference type="NCBI Taxonomy" id="195108"/>
    <lineage>
        <taxon>Eukaryota</taxon>
        <taxon>Fungi</taxon>
        <taxon>Dikarya</taxon>
        <taxon>Ascomycota</taxon>
        <taxon>Pezizomycotina</taxon>
        <taxon>Sordariomycetes</taxon>
        <taxon>Hypocreomycetidae</taxon>
        <taxon>Hypocreales</taxon>
        <taxon>Nectriaceae</taxon>
        <taxon>Fusarium</taxon>
        <taxon>Fusarium solani species complex</taxon>
    </lineage>
</organism>
<dbReference type="Pfam" id="PF02469">
    <property type="entry name" value="Fasciclin"/>
    <property type="match status" value="2"/>
</dbReference>
<protein>
    <recommendedName>
        <fullName evidence="2">FAS1 domain-containing protein</fullName>
    </recommendedName>
</protein>
<dbReference type="InterPro" id="IPR000782">
    <property type="entry name" value="FAS1_domain"/>
</dbReference>
<dbReference type="InterPro" id="IPR036378">
    <property type="entry name" value="FAS1_dom_sf"/>
</dbReference>